<feature type="compositionally biased region" description="Basic and acidic residues" evidence="1">
    <location>
        <begin position="81"/>
        <end position="98"/>
    </location>
</feature>
<proteinExistence type="predicted"/>
<organism evidence="2 3">
    <name type="scientific">Craurococcus roseus</name>
    <dbReference type="NCBI Taxonomy" id="77585"/>
    <lineage>
        <taxon>Bacteria</taxon>
        <taxon>Pseudomonadati</taxon>
        <taxon>Pseudomonadota</taxon>
        <taxon>Alphaproteobacteria</taxon>
        <taxon>Acetobacterales</taxon>
        <taxon>Acetobacteraceae</taxon>
        <taxon>Craurococcus</taxon>
    </lineage>
</organism>
<dbReference type="PANTHER" id="PTHR30298:SF0">
    <property type="entry name" value="PROTEIN YBFL-RELATED"/>
    <property type="match status" value="1"/>
</dbReference>
<reference evidence="3" key="1">
    <citation type="journal article" date="2019" name="Int. J. Syst. Evol. Microbiol.">
        <title>The Global Catalogue of Microorganisms (GCM) 10K type strain sequencing project: providing services to taxonomists for standard genome sequencing and annotation.</title>
        <authorList>
            <consortium name="The Broad Institute Genomics Platform"/>
            <consortium name="The Broad Institute Genome Sequencing Center for Infectious Disease"/>
            <person name="Wu L."/>
            <person name="Ma J."/>
        </authorList>
    </citation>
    <scope>NUCLEOTIDE SEQUENCE [LARGE SCALE GENOMIC DNA]</scope>
    <source>
        <strain evidence="3">JCM 9933</strain>
    </source>
</reference>
<comment type="caution">
    <text evidence="2">The sequence shown here is derived from an EMBL/GenBank/DDBJ whole genome shotgun (WGS) entry which is preliminary data.</text>
</comment>
<evidence type="ECO:0000313" key="3">
    <source>
        <dbReference type="Proteomes" id="UP001501588"/>
    </source>
</evidence>
<protein>
    <recommendedName>
        <fullName evidence="4">ISAs1 family transposase</fullName>
    </recommendedName>
</protein>
<sequence>MESGGKTTLARRYHLSSAPQDAPAFAHAVRAHWGVENRLHWVLDVVFHDDLARLRTGHGPENMAVVKHMALNLLNGAAKTDSLETRRKRAGWDDDHPHAVITQAA</sequence>
<feature type="region of interest" description="Disordered" evidence="1">
    <location>
        <begin position="80"/>
        <end position="105"/>
    </location>
</feature>
<dbReference type="EMBL" id="BAAAFZ010000019">
    <property type="protein sequence ID" value="GAA0579619.1"/>
    <property type="molecule type" value="Genomic_DNA"/>
</dbReference>
<dbReference type="PANTHER" id="PTHR30298">
    <property type="entry name" value="H REPEAT-ASSOCIATED PREDICTED TRANSPOSASE"/>
    <property type="match status" value="1"/>
</dbReference>
<evidence type="ECO:0008006" key="4">
    <source>
        <dbReference type="Google" id="ProtNLM"/>
    </source>
</evidence>
<dbReference type="InterPro" id="IPR047647">
    <property type="entry name" value="ISAs1_transpos"/>
</dbReference>
<dbReference type="NCBIfam" id="NF033564">
    <property type="entry name" value="transpos_ISAs1"/>
    <property type="match status" value="1"/>
</dbReference>
<dbReference type="InterPro" id="IPR051698">
    <property type="entry name" value="Transposase_11-like"/>
</dbReference>
<keyword evidence="3" id="KW-1185">Reference proteome</keyword>
<accession>A0ABP3PZL6</accession>
<dbReference type="Proteomes" id="UP001501588">
    <property type="component" value="Unassembled WGS sequence"/>
</dbReference>
<evidence type="ECO:0000313" key="2">
    <source>
        <dbReference type="EMBL" id="GAA0579619.1"/>
    </source>
</evidence>
<name>A0ABP3PZL6_9PROT</name>
<evidence type="ECO:0000256" key="1">
    <source>
        <dbReference type="SAM" id="MobiDB-lite"/>
    </source>
</evidence>
<gene>
    <name evidence="2" type="ORF">GCM10009416_17540</name>
</gene>